<dbReference type="InterPro" id="IPR037284">
    <property type="entry name" value="SUF_FeS_clus_asmbl_SufBD_sf"/>
</dbReference>
<dbReference type="InterPro" id="IPR011542">
    <property type="entry name" value="SUF_FeS_clus_asmbl_SufD"/>
</dbReference>
<evidence type="ECO:0000313" key="4">
    <source>
        <dbReference type="Proteomes" id="UP001525379"/>
    </source>
</evidence>
<protein>
    <submittedName>
        <fullName evidence="3">Fe-S cluster assembly protein SufD</fullName>
    </submittedName>
</protein>
<evidence type="ECO:0000313" key="3">
    <source>
        <dbReference type="EMBL" id="MCT2042032.1"/>
    </source>
</evidence>
<dbReference type="PANTHER" id="PTHR43575">
    <property type="entry name" value="PROTEIN ABCI7, CHLOROPLASTIC"/>
    <property type="match status" value="1"/>
</dbReference>
<comment type="caution">
    <text evidence="3">The sequence shown here is derived from an EMBL/GenBank/DDBJ whole genome shotgun (WGS) entry which is preliminary data.</text>
</comment>
<evidence type="ECO:0000256" key="1">
    <source>
        <dbReference type="ARBA" id="ARBA00043967"/>
    </source>
</evidence>
<name>A0ABT2HUN6_9MICO</name>
<dbReference type="SUPFAM" id="SSF101960">
    <property type="entry name" value="Stabilizer of iron transporter SufD"/>
    <property type="match status" value="1"/>
</dbReference>
<keyword evidence="4" id="KW-1185">Reference proteome</keyword>
<accession>A0ABT2HUN6</accession>
<comment type="similarity">
    <text evidence="1">Belongs to the iron-sulfur cluster assembly SufBD family.</text>
</comment>
<dbReference type="InterPro" id="IPR055346">
    <property type="entry name" value="Fe-S_cluster_assembly_SufBD"/>
</dbReference>
<dbReference type="PANTHER" id="PTHR43575:SF1">
    <property type="entry name" value="PROTEIN ABCI7, CHLOROPLASTIC"/>
    <property type="match status" value="1"/>
</dbReference>
<gene>
    <name evidence="3" type="primary">sufD</name>
    <name evidence="3" type="ORF">M3D15_01560</name>
</gene>
<dbReference type="InterPro" id="IPR000825">
    <property type="entry name" value="SUF_FeS_clus_asmbl_SufBD_core"/>
</dbReference>
<dbReference type="Pfam" id="PF01458">
    <property type="entry name" value="SUFBD_core"/>
    <property type="match status" value="1"/>
</dbReference>
<proteinExistence type="inferred from homology"/>
<reference evidence="3 4" key="1">
    <citation type="submission" date="2022-04" db="EMBL/GenBank/DDBJ databases">
        <title>Human microbiome associated bacterial genomes.</title>
        <authorList>
            <person name="Sandstrom S."/>
            <person name="Salamzade R."/>
            <person name="Kalan L.R."/>
        </authorList>
    </citation>
    <scope>NUCLEOTIDE SEQUENCE [LARGE SCALE GENOMIC DNA]</scope>
    <source>
        <strain evidence="4">p3-SID1799</strain>
    </source>
</reference>
<dbReference type="NCBIfam" id="TIGR01981">
    <property type="entry name" value="sufD"/>
    <property type="match status" value="1"/>
</dbReference>
<dbReference type="Proteomes" id="UP001525379">
    <property type="component" value="Unassembled WGS sequence"/>
</dbReference>
<dbReference type="EMBL" id="JALXSQ010000003">
    <property type="protein sequence ID" value="MCT2042032.1"/>
    <property type="molecule type" value="Genomic_DNA"/>
</dbReference>
<organism evidence="3 4">
    <name type="scientific">Pseudoclavibacter albus</name>
    <dbReference type="NCBI Taxonomy" id="272241"/>
    <lineage>
        <taxon>Bacteria</taxon>
        <taxon>Bacillati</taxon>
        <taxon>Actinomycetota</taxon>
        <taxon>Actinomycetes</taxon>
        <taxon>Micrococcales</taxon>
        <taxon>Microbacteriaceae</taxon>
        <taxon>Pseudoclavibacter</taxon>
    </lineage>
</organism>
<dbReference type="RefSeq" id="WP_260103713.1">
    <property type="nucleotide sequence ID" value="NZ_JALXSQ010000003.1"/>
</dbReference>
<feature type="domain" description="SUF system FeS cluster assembly SufBD core" evidence="2">
    <location>
        <begin position="136"/>
        <end position="357"/>
    </location>
</feature>
<evidence type="ECO:0000259" key="2">
    <source>
        <dbReference type="Pfam" id="PF01458"/>
    </source>
</evidence>
<sequence>MTTTNPLNIQEHSHGGPLVPVQTRSERPASFNHADFPAVTGREAEWRYTPVRELAELIDGPLDGGHTELNDPAVDGVSISWIGRDDERLGSVATPEDKAAANAFTNFGEALLIEVSGEEAKTAVIDRLGFGDTPRAAHVFIDVKPHAQALLILRHTGPAKLTENVEMRIGDGAKVTIVSLQEWDDEALHVSSHTATIGRDAFCKHIVVSLGGKIVRLNPTVHLNAQGADGEMYGLYFSDAGQHLEQQVYVDHAAPHTRSRVNYKGALQGEGARSVWIGDVLIRQTAEGTDSYEENRNLVLSDGTRADSVPNLEIQTGDIEGAGHASATGRFDDEQLFYLMARGISEPIARRLVVHGFLNEIVQQIDEESIREKLEHKLEEELHRSTSALLGARADQNEGTAA</sequence>